<proteinExistence type="predicted"/>
<evidence type="ECO:0000313" key="3">
    <source>
        <dbReference type="Proteomes" id="UP000307999"/>
    </source>
</evidence>
<dbReference type="Pfam" id="PF11137">
    <property type="entry name" value="DUF2909"/>
    <property type="match status" value="1"/>
</dbReference>
<sequence length="75" mass="8398">MGAILNTLFKILILVLLVTMIYNLVLAMRQMIKKPDGEQKMSKFIGRRVMLSALIILLILIGMATGVITPNPRPF</sequence>
<keyword evidence="3" id="KW-1185">Reference proteome</keyword>
<feature type="transmembrane region" description="Helical" evidence="1">
    <location>
        <begin position="6"/>
        <end position="28"/>
    </location>
</feature>
<feature type="transmembrane region" description="Helical" evidence="1">
    <location>
        <begin position="49"/>
        <end position="69"/>
    </location>
</feature>
<evidence type="ECO:0000313" key="2">
    <source>
        <dbReference type="EMBL" id="TKB45549.1"/>
    </source>
</evidence>
<organism evidence="2 3">
    <name type="scientific">Thalassotalea mangrovi</name>
    <dbReference type="NCBI Taxonomy" id="2572245"/>
    <lineage>
        <taxon>Bacteria</taxon>
        <taxon>Pseudomonadati</taxon>
        <taxon>Pseudomonadota</taxon>
        <taxon>Gammaproteobacteria</taxon>
        <taxon>Alteromonadales</taxon>
        <taxon>Colwelliaceae</taxon>
        <taxon>Thalassotalea</taxon>
    </lineage>
</organism>
<protein>
    <submittedName>
        <fullName evidence="2">DUF2909 domain-containing protein</fullName>
    </submittedName>
</protein>
<reference evidence="2 3" key="1">
    <citation type="submission" date="2019-04" db="EMBL/GenBank/DDBJ databases">
        <title>Thalassotalea guangxiensis sp. nov., isolated from sediment of the coastal wetland.</title>
        <authorList>
            <person name="Zheng S."/>
            <person name="Zhang D."/>
        </authorList>
    </citation>
    <scope>NUCLEOTIDE SEQUENCE [LARGE SCALE GENOMIC DNA]</scope>
    <source>
        <strain evidence="2 3">ZS-4</strain>
    </source>
</reference>
<keyword evidence="1" id="KW-0472">Membrane</keyword>
<name>A0A4U1B5D0_9GAMM</name>
<keyword evidence="1" id="KW-0812">Transmembrane</keyword>
<dbReference type="Proteomes" id="UP000307999">
    <property type="component" value="Unassembled WGS sequence"/>
</dbReference>
<keyword evidence="1" id="KW-1133">Transmembrane helix</keyword>
<dbReference type="InterPro" id="IPR021313">
    <property type="entry name" value="DUF2909"/>
</dbReference>
<accession>A0A4U1B5D0</accession>
<evidence type="ECO:0000256" key="1">
    <source>
        <dbReference type="SAM" id="Phobius"/>
    </source>
</evidence>
<gene>
    <name evidence="2" type="ORF">E8M12_08085</name>
</gene>
<dbReference type="AlphaFoldDB" id="A0A4U1B5D0"/>
<comment type="caution">
    <text evidence="2">The sequence shown here is derived from an EMBL/GenBank/DDBJ whole genome shotgun (WGS) entry which is preliminary data.</text>
</comment>
<dbReference type="EMBL" id="SWDB01000018">
    <property type="protein sequence ID" value="TKB45549.1"/>
    <property type="molecule type" value="Genomic_DNA"/>
</dbReference>
<dbReference type="OrthoDB" id="5706633at2"/>